<evidence type="ECO:0000256" key="2">
    <source>
        <dbReference type="ARBA" id="ARBA00022679"/>
    </source>
</evidence>
<evidence type="ECO:0000313" key="6">
    <source>
        <dbReference type="Proteomes" id="UP000243719"/>
    </source>
</evidence>
<dbReference type="OrthoDB" id="9795789at2"/>
<dbReference type="PROSITE" id="PS00583">
    <property type="entry name" value="PFKB_KINASES_1"/>
    <property type="match status" value="1"/>
</dbReference>
<dbReference type="GO" id="GO:0006796">
    <property type="term" value="P:phosphate-containing compound metabolic process"/>
    <property type="evidence" value="ECO:0007669"/>
    <property type="project" value="UniProtKB-ARBA"/>
</dbReference>
<evidence type="ECO:0000256" key="1">
    <source>
        <dbReference type="ARBA" id="ARBA00010688"/>
    </source>
</evidence>
<dbReference type="Gene3D" id="3.40.1190.20">
    <property type="match status" value="1"/>
</dbReference>
<keyword evidence="2" id="KW-0808">Transferase</keyword>
<dbReference type="STRING" id="1770053.SAMN05216551_101134"/>
<reference evidence="6" key="1">
    <citation type="submission" date="2016-09" db="EMBL/GenBank/DDBJ databases">
        <authorList>
            <person name="Varghese N."/>
            <person name="Submissions S."/>
        </authorList>
    </citation>
    <scope>NUCLEOTIDE SEQUENCE [LARGE SCALE GENOMIC DNA]</scope>
    <source>
        <strain evidence="6">JS23</strain>
    </source>
</reference>
<protein>
    <submittedName>
        <fullName evidence="5">Ribokinase</fullName>
    </submittedName>
</protein>
<dbReference type="InterPro" id="IPR029056">
    <property type="entry name" value="Ribokinase-like"/>
</dbReference>
<accession>A0A1H2PIP2</accession>
<dbReference type="PRINTS" id="PR00990">
    <property type="entry name" value="RIBOKINASE"/>
</dbReference>
<gene>
    <name evidence="5" type="ORF">SAMN05216551_101134</name>
</gene>
<dbReference type="InterPro" id="IPR002173">
    <property type="entry name" value="Carboh/pur_kinase_PfkB_CS"/>
</dbReference>
<dbReference type="Proteomes" id="UP000243719">
    <property type="component" value="Unassembled WGS sequence"/>
</dbReference>
<dbReference type="GO" id="GO:0016301">
    <property type="term" value="F:kinase activity"/>
    <property type="evidence" value="ECO:0007669"/>
    <property type="project" value="UniProtKB-KW"/>
</dbReference>
<dbReference type="Pfam" id="PF00294">
    <property type="entry name" value="PfkB"/>
    <property type="match status" value="1"/>
</dbReference>
<evidence type="ECO:0000259" key="4">
    <source>
        <dbReference type="Pfam" id="PF00294"/>
    </source>
</evidence>
<proteinExistence type="inferred from homology"/>
<keyword evidence="6" id="KW-1185">Reference proteome</keyword>
<keyword evidence="3 5" id="KW-0418">Kinase</keyword>
<dbReference type="InterPro" id="IPR002139">
    <property type="entry name" value="Ribo/fructo_kinase"/>
</dbReference>
<feature type="domain" description="Carbohydrate kinase PfkB" evidence="4">
    <location>
        <begin position="2"/>
        <end position="307"/>
    </location>
</feature>
<comment type="similarity">
    <text evidence="1">Belongs to the carbohydrate kinase PfkB family.</text>
</comment>
<organism evidence="5 6">
    <name type="scientific">Chitinasiproducens palmae</name>
    <dbReference type="NCBI Taxonomy" id="1770053"/>
    <lineage>
        <taxon>Bacteria</taxon>
        <taxon>Pseudomonadati</taxon>
        <taxon>Pseudomonadota</taxon>
        <taxon>Betaproteobacteria</taxon>
        <taxon>Burkholderiales</taxon>
        <taxon>Burkholderiaceae</taxon>
        <taxon>Chitinasiproducens</taxon>
    </lineage>
</organism>
<dbReference type="EMBL" id="FNLO01000001">
    <property type="protein sequence ID" value="SDV46163.1"/>
    <property type="molecule type" value="Genomic_DNA"/>
</dbReference>
<dbReference type="InterPro" id="IPR011611">
    <property type="entry name" value="PfkB_dom"/>
</dbReference>
<dbReference type="RefSeq" id="WP_091903560.1">
    <property type="nucleotide sequence ID" value="NZ_FNLO01000001.1"/>
</dbReference>
<evidence type="ECO:0000313" key="5">
    <source>
        <dbReference type="EMBL" id="SDV46163.1"/>
    </source>
</evidence>
<dbReference type="AlphaFoldDB" id="A0A1H2PIP2"/>
<dbReference type="PANTHER" id="PTHR10584">
    <property type="entry name" value="SUGAR KINASE"/>
    <property type="match status" value="1"/>
</dbReference>
<name>A0A1H2PIP2_9BURK</name>
<dbReference type="GO" id="GO:0005829">
    <property type="term" value="C:cytosol"/>
    <property type="evidence" value="ECO:0007669"/>
    <property type="project" value="TreeGrafter"/>
</dbReference>
<sequence>MILSIGSINADFQMRVDATPGGADTLLARDFIRSSGGKAANTAYIGRRYGHVSRLFGRVGDDDLAGQALSPLAAIGVDLAGVGRATGVATAVSMIEVATDGSKHAALALNANDTWDETSLAVLRGNLDEAMQAGAAVLVLDFEIAPRAVSAVLDVYRRRRDNGHRLVLDASPTQRLSGPVLDYALRGADAIAVNEEALATLTGFRGRDMRSMSAAARALRARGVRLACIKRADGGCIAQFDDGANGRVRTLCVPAASVTEVDRTGADDAFAGVLAVALHERLDADEAVILATAASRHAVTVYGSQASYVDRAALAPLVERLRRNAYDLDG</sequence>
<evidence type="ECO:0000256" key="3">
    <source>
        <dbReference type="ARBA" id="ARBA00022777"/>
    </source>
</evidence>
<dbReference type="SUPFAM" id="SSF53613">
    <property type="entry name" value="Ribokinase-like"/>
    <property type="match status" value="1"/>
</dbReference>
<dbReference type="PANTHER" id="PTHR10584:SF166">
    <property type="entry name" value="RIBOKINASE"/>
    <property type="match status" value="1"/>
</dbReference>